<organism evidence="1 2">
    <name type="scientific">Actinoalloteichus fjordicus</name>
    <dbReference type="NCBI Taxonomy" id="1612552"/>
    <lineage>
        <taxon>Bacteria</taxon>
        <taxon>Bacillati</taxon>
        <taxon>Actinomycetota</taxon>
        <taxon>Actinomycetes</taxon>
        <taxon>Pseudonocardiales</taxon>
        <taxon>Pseudonocardiaceae</taxon>
        <taxon>Actinoalloteichus</taxon>
    </lineage>
</organism>
<dbReference type="KEGG" id="acad:UA74_05060"/>
<keyword evidence="2" id="KW-1185">Reference proteome</keyword>
<evidence type="ECO:0000313" key="2">
    <source>
        <dbReference type="Proteomes" id="UP000185511"/>
    </source>
</evidence>
<accession>A0AAC9PQJ9</accession>
<dbReference type="AlphaFoldDB" id="A0AAC9PQJ9"/>
<reference evidence="2" key="1">
    <citation type="submission" date="2016-06" db="EMBL/GenBank/DDBJ databases">
        <title>Complete genome sequence of Actinoalloteichus fjordicus DSM 46855 (=ADI127-17), type strain of the new species Actinoalloteichus fjordicus.</title>
        <authorList>
            <person name="Ruckert C."/>
            <person name="Nouioui I."/>
            <person name="Willmese J."/>
            <person name="van Wezel G."/>
            <person name="Klenk H.-P."/>
            <person name="Kalinowski J."/>
            <person name="Zotchev S.B."/>
        </authorList>
    </citation>
    <scope>NUCLEOTIDE SEQUENCE [LARGE SCALE GENOMIC DNA]</scope>
    <source>
        <strain evidence="2">ADI127-7</strain>
    </source>
</reference>
<name>A0AAC9PQJ9_9PSEU</name>
<dbReference type="EMBL" id="CP016076">
    <property type="protein sequence ID" value="APU13088.1"/>
    <property type="molecule type" value="Genomic_DNA"/>
</dbReference>
<sequence>MSRFAELDNALELCESEGPVIALSLAENEIALIQQNLGAVGDAPWQPELVALQQRAAASTAQAREDMAVLRQSVSDIRGRLRSTF</sequence>
<dbReference type="Proteomes" id="UP000185511">
    <property type="component" value="Chromosome"/>
</dbReference>
<evidence type="ECO:0000313" key="1">
    <source>
        <dbReference type="EMBL" id="APU13088.1"/>
    </source>
</evidence>
<dbReference type="RefSeq" id="WP_075763910.1">
    <property type="nucleotide sequence ID" value="NZ_CP016076.1"/>
</dbReference>
<proteinExistence type="predicted"/>
<gene>
    <name evidence="1" type="ORF">UA74_05060</name>
</gene>
<protein>
    <submittedName>
        <fullName evidence="1">Uncharacterized protein</fullName>
    </submittedName>
</protein>